<dbReference type="RefSeq" id="WP_377467201.1">
    <property type="nucleotide sequence ID" value="NZ_JBHUOP010000005.1"/>
</dbReference>
<evidence type="ECO:0000313" key="3">
    <source>
        <dbReference type="Proteomes" id="UP001597391"/>
    </source>
</evidence>
<reference evidence="3" key="1">
    <citation type="journal article" date="2019" name="Int. J. Syst. Evol. Microbiol.">
        <title>The Global Catalogue of Microorganisms (GCM) 10K type strain sequencing project: providing services to taxonomists for standard genome sequencing and annotation.</title>
        <authorList>
            <consortium name="The Broad Institute Genomics Platform"/>
            <consortium name="The Broad Institute Genome Sequencing Center for Infectious Disease"/>
            <person name="Wu L."/>
            <person name="Ma J."/>
        </authorList>
    </citation>
    <scope>NUCLEOTIDE SEQUENCE [LARGE SCALE GENOMIC DNA]</scope>
    <source>
        <strain evidence="3">KCTC 33576</strain>
    </source>
</reference>
<feature type="non-terminal residue" evidence="2">
    <location>
        <position position="714"/>
    </location>
</feature>
<dbReference type="InterPro" id="IPR047900">
    <property type="entry name" value="Choice_anch_G"/>
</dbReference>
<protein>
    <submittedName>
        <fullName evidence="2">Choice-of-anchor G family protein</fullName>
    </submittedName>
</protein>
<evidence type="ECO:0000256" key="1">
    <source>
        <dbReference type="SAM" id="MobiDB-lite"/>
    </source>
</evidence>
<keyword evidence="3" id="KW-1185">Reference proteome</keyword>
<sequence>MQRRIPFAFTTSSYEIALEGNLMKTHAPPPPRPRLKTWAKKITGLIAVVSTASALSLAAAPATARVADTSQTHEASGDFIELALLGGNLENIANLSSAYRSRPLDSTPDTQRQPLGAEAFEALSLSIGQINLFGDQGILAVGAVNQFAQTTPTAARGASGAVSNSGAIAVGDEASEFPSNATFDLSEVFGLYAPAVAETLGNIELEFGAISASAEATADRLVNSTDYNIADAKLNFQIPGIAAAGTSLAESAGDIVDGTVSAVSDAFESALSAIDLLNPVLAILGTELDINVEVRSEIRDTINEILSTSYGTDDVSVNIADGTVSVDVNSLLQLNDRSYNADLIDDETATLIAEAVSDALDIVSRQLTDSVQLALNAVELEISVTARQENFGVGAGLEVSVAGTLEEIISGEEDTATIRAYTILAYQEVGITVPANELLTPLGEALETLFFGDDSISDTLVGNITDQLIVPVVALTDPVLEVFSELIGIRVNSLYGVQNETGKLATPNPYTSVGQNHAALEVSLFRSVPSQFARVSLGNTFIRLPDLVDPALTIEPESVEHGEDVEVSGIGFTPGSTVTLTIPGADGDLIIGTATVDDVGNFTATVSTENFPVGAITVTAIDESDRTDSHILTITEPDTGNETGDQDGTPSGDQDGTPSGDQDGTPSGDQDGTPSGDQDGTPSGDQDGTPSGDQDGTPSGDQDGTPSGDQDGTP</sequence>
<evidence type="ECO:0000313" key="2">
    <source>
        <dbReference type="EMBL" id="MFD2841255.1"/>
    </source>
</evidence>
<proteinExistence type="predicted"/>
<dbReference type="EMBL" id="JBHUOP010000005">
    <property type="protein sequence ID" value="MFD2841255.1"/>
    <property type="molecule type" value="Genomic_DNA"/>
</dbReference>
<accession>A0ABW5XJ12</accession>
<name>A0ABW5XJ12_9MICO</name>
<organism evidence="2 3">
    <name type="scientific">Populibacterium corticicola</name>
    <dbReference type="NCBI Taxonomy" id="1812826"/>
    <lineage>
        <taxon>Bacteria</taxon>
        <taxon>Bacillati</taxon>
        <taxon>Actinomycetota</taxon>
        <taxon>Actinomycetes</taxon>
        <taxon>Micrococcales</taxon>
        <taxon>Jonesiaceae</taxon>
        <taxon>Populibacterium</taxon>
    </lineage>
</organism>
<comment type="caution">
    <text evidence="2">The sequence shown here is derived from an EMBL/GenBank/DDBJ whole genome shotgun (WGS) entry which is preliminary data.</text>
</comment>
<gene>
    <name evidence="2" type="ORF">ACFSYH_11840</name>
</gene>
<dbReference type="Proteomes" id="UP001597391">
    <property type="component" value="Unassembled WGS sequence"/>
</dbReference>
<dbReference type="NCBIfam" id="NF033766">
    <property type="entry name" value="choice_anch_G"/>
    <property type="match status" value="1"/>
</dbReference>
<feature type="region of interest" description="Disordered" evidence="1">
    <location>
        <begin position="634"/>
        <end position="714"/>
    </location>
</feature>